<name>A0A2S7WM17_9FLAO</name>
<protein>
    <recommendedName>
        <fullName evidence="3">Transcriptional regulator</fullName>
    </recommendedName>
</protein>
<evidence type="ECO:0008006" key="3">
    <source>
        <dbReference type="Google" id="ProtNLM"/>
    </source>
</evidence>
<organism evidence="1 2">
    <name type="scientific">Polaribacter porphyrae</name>
    <dbReference type="NCBI Taxonomy" id="1137780"/>
    <lineage>
        <taxon>Bacteria</taxon>
        <taxon>Pseudomonadati</taxon>
        <taxon>Bacteroidota</taxon>
        <taxon>Flavobacteriia</taxon>
        <taxon>Flavobacteriales</taxon>
        <taxon>Flavobacteriaceae</taxon>
    </lineage>
</organism>
<keyword evidence="2" id="KW-1185">Reference proteome</keyword>
<evidence type="ECO:0000313" key="2">
    <source>
        <dbReference type="Proteomes" id="UP000238882"/>
    </source>
</evidence>
<dbReference type="Proteomes" id="UP000238882">
    <property type="component" value="Unassembled WGS sequence"/>
</dbReference>
<dbReference type="OrthoDB" id="1203011at2"/>
<dbReference type="AlphaFoldDB" id="A0A2S7WM17"/>
<evidence type="ECO:0000313" key="1">
    <source>
        <dbReference type="EMBL" id="PQJ78331.1"/>
    </source>
</evidence>
<accession>A0A2S7WM17</accession>
<dbReference type="EMBL" id="MSCN01000001">
    <property type="protein sequence ID" value="PQJ78331.1"/>
    <property type="molecule type" value="Genomic_DNA"/>
</dbReference>
<sequence>MKQYNLTDDQLSVVNAISEKPLTSFEILKKVDTISMILSLYNIMDDLKDRGIVKSFVKENTKYHYAA</sequence>
<comment type="caution">
    <text evidence="1">The sequence shown here is derived from an EMBL/GenBank/DDBJ whole genome shotgun (WGS) entry which is preliminary data.</text>
</comment>
<proteinExistence type="predicted"/>
<gene>
    <name evidence="1" type="ORF">BTO18_03610</name>
</gene>
<dbReference type="RefSeq" id="WP_105014915.1">
    <property type="nucleotide sequence ID" value="NZ_MSCN01000001.1"/>
</dbReference>
<reference evidence="1 2" key="1">
    <citation type="submission" date="2016-12" db="EMBL/GenBank/DDBJ databases">
        <title>Trade-off between light-utilization and light-protection in marine flavobacteria.</title>
        <authorList>
            <person name="Kumagai Y."/>
            <person name="Yoshizawa S."/>
            <person name="Kogure K."/>
            <person name="Iwasaki W."/>
        </authorList>
    </citation>
    <scope>NUCLEOTIDE SEQUENCE [LARGE SCALE GENOMIC DNA]</scope>
    <source>
        <strain evidence="1 2">NBRC 108759</strain>
    </source>
</reference>